<feature type="compositionally biased region" description="Basic and acidic residues" evidence="1">
    <location>
        <begin position="1"/>
        <end position="16"/>
    </location>
</feature>
<feature type="compositionally biased region" description="Low complexity" evidence="1">
    <location>
        <begin position="22"/>
        <end position="32"/>
    </location>
</feature>
<keyword evidence="3" id="KW-1185">Reference proteome</keyword>
<gene>
    <name evidence="2" type="ORF">ALC60_02191</name>
</gene>
<protein>
    <submittedName>
        <fullName evidence="2">Uncharacterized protein</fullName>
    </submittedName>
</protein>
<organism evidence="2 3">
    <name type="scientific">Mycetomoellerius zeteki</name>
    <dbReference type="NCBI Taxonomy" id="64791"/>
    <lineage>
        <taxon>Eukaryota</taxon>
        <taxon>Metazoa</taxon>
        <taxon>Ecdysozoa</taxon>
        <taxon>Arthropoda</taxon>
        <taxon>Hexapoda</taxon>
        <taxon>Insecta</taxon>
        <taxon>Pterygota</taxon>
        <taxon>Neoptera</taxon>
        <taxon>Endopterygota</taxon>
        <taxon>Hymenoptera</taxon>
        <taxon>Apocrita</taxon>
        <taxon>Aculeata</taxon>
        <taxon>Formicoidea</taxon>
        <taxon>Formicidae</taxon>
        <taxon>Myrmicinae</taxon>
        <taxon>Mycetomoellerius</taxon>
    </lineage>
</organism>
<dbReference type="AlphaFoldDB" id="A0A151XDT8"/>
<reference evidence="2 3" key="1">
    <citation type="submission" date="2015-09" db="EMBL/GenBank/DDBJ databases">
        <title>Trachymyrmex zeteki WGS genome.</title>
        <authorList>
            <person name="Nygaard S."/>
            <person name="Hu H."/>
            <person name="Boomsma J."/>
            <person name="Zhang G."/>
        </authorList>
    </citation>
    <scope>NUCLEOTIDE SEQUENCE [LARGE SCALE GENOMIC DNA]</scope>
    <source>
        <strain evidence="2">Tzet28-1</strain>
        <tissue evidence="2">Whole body</tissue>
    </source>
</reference>
<feature type="compositionally biased region" description="Polar residues" evidence="1">
    <location>
        <begin position="71"/>
        <end position="90"/>
    </location>
</feature>
<evidence type="ECO:0000313" key="3">
    <source>
        <dbReference type="Proteomes" id="UP000075809"/>
    </source>
</evidence>
<name>A0A151XDT8_9HYME</name>
<feature type="region of interest" description="Disordered" evidence="1">
    <location>
        <begin position="1"/>
        <end position="57"/>
    </location>
</feature>
<evidence type="ECO:0000313" key="2">
    <source>
        <dbReference type="EMBL" id="KYQ58546.1"/>
    </source>
</evidence>
<dbReference type="EMBL" id="KQ982254">
    <property type="protein sequence ID" value="KYQ58546.1"/>
    <property type="molecule type" value="Genomic_DNA"/>
</dbReference>
<proteinExistence type="predicted"/>
<accession>A0A151XDT8</accession>
<feature type="region of interest" description="Disordered" evidence="1">
    <location>
        <begin position="70"/>
        <end position="91"/>
    </location>
</feature>
<evidence type="ECO:0000256" key="1">
    <source>
        <dbReference type="SAM" id="MobiDB-lite"/>
    </source>
</evidence>
<dbReference type="Proteomes" id="UP000075809">
    <property type="component" value="Unassembled WGS sequence"/>
</dbReference>
<sequence length="190" mass="20687">MARGCEESTRGYERDRRKVGRSSSQEQEQSSQPRPPPPSPSRSSFTNPSFPPVRCIPPQMRAQPVHLGNFDENQIPSARSHTTSSLSMNLSPRPPNHLTCLRLMCPRQDCSSAWTTTTTMSTMSTTTAMTTRTTTRRTTTAAASCFLLVVGSKGESWCFSDGISGVVTSGADRSHSGLQICHPQPARPCA</sequence>